<dbReference type="EMBL" id="JADNYJ010000103">
    <property type="protein sequence ID" value="KAF8885232.1"/>
    <property type="molecule type" value="Genomic_DNA"/>
</dbReference>
<organism evidence="8 9">
    <name type="scientific">Gymnopilus junonius</name>
    <name type="common">Spectacular rustgill mushroom</name>
    <name type="synonym">Gymnopilus spectabilis subsp. junonius</name>
    <dbReference type="NCBI Taxonomy" id="109634"/>
    <lineage>
        <taxon>Eukaryota</taxon>
        <taxon>Fungi</taxon>
        <taxon>Dikarya</taxon>
        <taxon>Basidiomycota</taxon>
        <taxon>Agaricomycotina</taxon>
        <taxon>Agaricomycetes</taxon>
        <taxon>Agaricomycetidae</taxon>
        <taxon>Agaricales</taxon>
        <taxon>Agaricineae</taxon>
        <taxon>Hymenogastraceae</taxon>
        <taxon>Gymnopilus</taxon>
    </lineage>
</organism>
<sequence length="365" mass="41426">MSTITELFQKQADNFSDRPRWPMAELLGRTENVGFTYYGTRLKQKRTLLQTEFGSNKRNQWGPMLENAASEILSSWSDPETNGGNEARKCLRRTIESLIFRLTYGFEPSRDVIELIQLVGQQTGQAFQPGRWAVNSFPLLSYIPYWMPGAGFQRWARSSKSLFMKMVRDPYNKTKNDLLSDPEVSCFVANHLRVLRNSGLAQPSLYDEQLIMSTAGSVFAGNITLAAVETILMLLSRHPEKQDVAYREIARLERLPSISCIFKEGLRINPPVPLLTHSPIESSQYKGWLIPKGSWVLANICGARAVAAFSIEPLDDARSDIEFTTGLNSGPKEFSCKFVRERKLNNVYCALTSTREILLYDIIEY</sequence>
<dbReference type="GO" id="GO:0020037">
    <property type="term" value="F:heme binding"/>
    <property type="evidence" value="ECO:0007669"/>
    <property type="project" value="InterPro"/>
</dbReference>
<comment type="cofactor">
    <cofactor evidence="1">
        <name>heme</name>
        <dbReference type="ChEBI" id="CHEBI:30413"/>
    </cofactor>
</comment>
<dbReference type="AlphaFoldDB" id="A0A9P5NIC4"/>
<evidence type="ECO:0000256" key="5">
    <source>
        <dbReference type="ARBA" id="ARBA00023002"/>
    </source>
</evidence>
<dbReference type="PANTHER" id="PTHR46300">
    <property type="entry name" value="P450, PUTATIVE (EUROFUNG)-RELATED-RELATED"/>
    <property type="match status" value="1"/>
</dbReference>
<accession>A0A9P5NIC4</accession>
<dbReference type="PANTHER" id="PTHR46300:SF7">
    <property type="entry name" value="P450, PUTATIVE (EUROFUNG)-RELATED"/>
    <property type="match status" value="1"/>
</dbReference>
<dbReference type="GO" id="GO:0005506">
    <property type="term" value="F:iron ion binding"/>
    <property type="evidence" value="ECO:0007669"/>
    <property type="project" value="InterPro"/>
</dbReference>
<evidence type="ECO:0000256" key="1">
    <source>
        <dbReference type="ARBA" id="ARBA00001971"/>
    </source>
</evidence>
<evidence type="ECO:0000256" key="2">
    <source>
        <dbReference type="ARBA" id="ARBA00010617"/>
    </source>
</evidence>
<gene>
    <name evidence="8" type="ORF">CPB84DRAFT_1788483</name>
</gene>
<protein>
    <submittedName>
        <fullName evidence="8">Cytochrome P450</fullName>
    </submittedName>
</protein>
<keyword evidence="7" id="KW-0503">Monooxygenase</keyword>
<evidence type="ECO:0000313" key="9">
    <source>
        <dbReference type="Proteomes" id="UP000724874"/>
    </source>
</evidence>
<dbReference type="GO" id="GO:0016705">
    <property type="term" value="F:oxidoreductase activity, acting on paired donors, with incorporation or reduction of molecular oxygen"/>
    <property type="evidence" value="ECO:0007669"/>
    <property type="project" value="InterPro"/>
</dbReference>
<keyword evidence="3" id="KW-0349">Heme</keyword>
<dbReference type="InterPro" id="IPR050364">
    <property type="entry name" value="Cytochrome_P450_fung"/>
</dbReference>
<dbReference type="OrthoDB" id="2789670at2759"/>
<keyword evidence="5" id="KW-0560">Oxidoreductase</keyword>
<comment type="similarity">
    <text evidence="2">Belongs to the cytochrome P450 family.</text>
</comment>
<evidence type="ECO:0000256" key="3">
    <source>
        <dbReference type="ARBA" id="ARBA00022617"/>
    </source>
</evidence>
<dbReference type="Proteomes" id="UP000724874">
    <property type="component" value="Unassembled WGS sequence"/>
</dbReference>
<dbReference type="SUPFAM" id="SSF48264">
    <property type="entry name" value="Cytochrome P450"/>
    <property type="match status" value="1"/>
</dbReference>
<dbReference type="InterPro" id="IPR036396">
    <property type="entry name" value="Cyt_P450_sf"/>
</dbReference>
<dbReference type="Pfam" id="PF00067">
    <property type="entry name" value="p450"/>
    <property type="match status" value="1"/>
</dbReference>
<evidence type="ECO:0000256" key="6">
    <source>
        <dbReference type="ARBA" id="ARBA00023004"/>
    </source>
</evidence>
<name>A0A9P5NIC4_GYMJU</name>
<evidence type="ECO:0000256" key="4">
    <source>
        <dbReference type="ARBA" id="ARBA00022723"/>
    </source>
</evidence>
<dbReference type="GO" id="GO:0004497">
    <property type="term" value="F:monooxygenase activity"/>
    <property type="evidence" value="ECO:0007669"/>
    <property type="project" value="UniProtKB-KW"/>
</dbReference>
<evidence type="ECO:0000313" key="8">
    <source>
        <dbReference type="EMBL" id="KAF8885232.1"/>
    </source>
</evidence>
<dbReference type="Gene3D" id="1.10.630.10">
    <property type="entry name" value="Cytochrome P450"/>
    <property type="match status" value="1"/>
</dbReference>
<keyword evidence="6" id="KW-0408">Iron</keyword>
<reference evidence="8" key="1">
    <citation type="submission" date="2020-11" db="EMBL/GenBank/DDBJ databases">
        <authorList>
            <consortium name="DOE Joint Genome Institute"/>
            <person name="Ahrendt S."/>
            <person name="Riley R."/>
            <person name="Andreopoulos W."/>
            <person name="LaButti K."/>
            <person name="Pangilinan J."/>
            <person name="Ruiz-duenas F.J."/>
            <person name="Barrasa J.M."/>
            <person name="Sanchez-Garcia M."/>
            <person name="Camarero S."/>
            <person name="Miyauchi S."/>
            <person name="Serrano A."/>
            <person name="Linde D."/>
            <person name="Babiker R."/>
            <person name="Drula E."/>
            <person name="Ayuso-Fernandez I."/>
            <person name="Pacheco R."/>
            <person name="Padilla G."/>
            <person name="Ferreira P."/>
            <person name="Barriuso J."/>
            <person name="Kellner H."/>
            <person name="Castanera R."/>
            <person name="Alfaro M."/>
            <person name="Ramirez L."/>
            <person name="Pisabarro A.G."/>
            <person name="Kuo A."/>
            <person name="Tritt A."/>
            <person name="Lipzen A."/>
            <person name="He G."/>
            <person name="Yan M."/>
            <person name="Ng V."/>
            <person name="Cullen D."/>
            <person name="Martin F."/>
            <person name="Rosso M.-N."/>
            <person name="Henrissat B."/>
            <person name="Hibbett D."/>
            <person name="Martinez A.T."/>
            <person name="Grigoriev I.V."/>
        </authorList>
    </citation>
    <scope>NUCLEOTIDE SEQUENCE</scope>
    <source>
        <strain evidence="8">AH 44721</strain>
    </source>
</reference>
<evidence type="ECO:0000256" key="7">
    <source>
        <dbReference type="ARBA" id="ARBA00023033"/>
    </source>
</evidence>
<keyword evidence="9" id="KW-1185">Reference proteome</keyword>
<dbReference type="InterPro" id="IPR001128">
    <property type="entry name" value="Cyt_P450"/>
</dbReference>
<proteinExistence type="inferred from homology"/>
<keyword evidence="4" id="KW-0479">Metal-binding</keyword>
<comment type="caution">
    <text evidence="8">The sequence shown here is derived from an EMBL/GenBank/DDBJ whole genome shotgun (WGS) entry which is preliminary data.</text>
</comment>